<dbReference type="InterPro" id="IPR000600">
    <property type="entry name" value="ROK"/>
</dbReference>
<dbReference type="EMBL" id="RQZF01000001">
    <property type="protein sequence ID" value="RRC96221.1"/>
    <property type="molecule type" value="Genomic_DNA"/>
</dbReference>
<dbReference type="AlphaFoldDB" id="A0A3P1SG05"/>
<comment type="similarity">
    <text evidence="1">Belongs to the ROK (NagC/XylR) family.</text>
</comment>
<dbReference type="PANTHER" id="PTHR18964">
    <property type="entry name" value="ROK (REPRESSOR, ORF, KINASE) FAMILY"/>
    <property type="match status" value="1"/>
</dbReference>
<dbReference type="Pfam" id="PF00480">
    <property type="entry name" value="ROK"/>
    <property type="match status" value="1"/>
</dbReference>
<accession>A0A3P1SG05</accession>
<dbReference type="SUPFAM" id="SSF53067">
    <property type="entry name" value="Actin-like ATPase domain"/>
    <property type="match status" value="1"/>
</dbReference>
<proteinExistence type="inferred from homology"/>
<evidence type="ECO:0000256" key="1">
    <source>
        <dbReference type="ARBA" id="ARBA00006479"/>
    </source>
</evidence>
<reference evidence="2 3" key="1">
    <citation type="submission" date="2018-11" db="EMBL/GenBank/DDBJ databases">
        <title>Genomes From Bacteria Associated with the Canine Oral Cavity: a Test Case for Automated Genome-Based Taxonomic Assignment.</title>
        <authorList>
            <person name="Coil D.A."/>
            <person name="Jospin G."/>
            <person name="Darling A.E."/>
            <person name="Wallis C."/>
            <person name="Davis I.J."/>
            <person name="Harris S."/>
            <person name="Eisen J.A."/>
            <person name="Holcombe L.J."/>
            <person name="O'Flynn C."/>
        </authorList>
    </citation>
    <scope>NUCLEOTIDE SEQUENCE [LARGE SCALE GENOMIC DNA]</scope>
    <source>
        <strain evidence="2 3">OH770</strain>
    </source>
</reference>
<dbReference type="RefSeq" id="WP_124867588.1">
    <property type="nucleotide sequence ID" value="NZ_RQZF01000001.1"/>
</dbReference>
<dbReference type="Gene3D" id="3.30.420.40">
    <property type="match status" value="2"/>
</dbReference>
<gene>
    <name evidence="2" type="ORF">EII11_00690</name>
</gene>
<comment type="caution">
    <text evidence="2">The sequence shown here is derived from an EMBL/GenBank/DDBJ whole genome shotgun (WGS) entry which is preliminary data.</text>
</comment>
<evidence type="ECO:0000313" key="2">
    <source>
        <dbReference type="EMBL" id="RRC96221.1"/>
    </source>
</evidence>
<dbReference type="PANTHER" id="PTHR18964:SF149">
    <property type="entry name" value="BIFUNCTIONAL UDP-N-ACETYLGLUCOSAMINE 2-EPIMERASE_N-ACETYLMANNOSAMINE KINASE"/>
    <property type="match status" value="1"/>
</dbReference>
<dbReference type="InterPro" id="IPR043129">
    <property type="entry name" value="ATPase_NBD"/>
</dbReference>
<organism evidence="2 3">
    <name type="scientific">Schaalia canis</name>
    <dbReference type="NCBI Taxonomy" id="100469"/>
    <lineage>
        <taxon>Bacteria</taxon>
        <taxon>Bacillati</taxon>
        <taxon>Actinomycetota</taxon>
        <taxon>Actinomycetes</taxon>
        <taxon>Actinomycetales</taxon>
        <taxon>Actinomycetaceae</taxon>
        <taxon>Schaalia</taxon>
    </lineage>
</organism>
<name>A0A3P1SG05_9ACTO</name>
<evidence type="ECO:0000313" key="3">
    <source>
        <dbReference type="Proteomes" id="UP000280444"/>
    </source>
</evidence>
<dbReference type="OrthoDB" id="9810372at2"/>
<sequence>MTNLYAGIDIGGTSTKWMIVNSSGQIVADGHYDSQGNIVTKVEALAADLVSKYPHITGVGVICPGIVDENSGTVVYAANLELAGVPLADAVAHATKRPTFLGHDGRAAGLAEAVLGAGRGASSFIMMPIGTGISVALMLNGGLWSGQTFCAGEVGHAPIFLDGEECRCGQRGCLEVYASAKGIARRYARLSGHDIGAKAIEERLDDDLIARDVWTTAVAALAMSLAHLVLAVDPERIIIGGGLSHAGDTLLLPIQHHLDELLRWREAPPLVTAELGGAAGRWGAAILGCQASESTDYERWSV</sequence>
<dbReference type="Proteomes" id="UP000280444">
    <property type="component" value="Unassembled WGS sequence"/>
</dbReference>
<protein>
    <submittedName>
        <fullName evidence="2">ROK family protein</fullName>
    </submittedName>
</protein>
<keyword evidence="3" id="KW-1185">Reference proteome</keyword>